<accession>A0A4Q6Y0A5</accession>
<keyword evidence="2" id="KW-1185">Reference proteome</keyword>
<evidence type="ECO:0000313" key="1">
    <source>
        <dbReference type="EMBL" id="RZF62627.1"/>
    </source>
</evidence>
<evidence type="ECO:0000313" key="2">
    <source>
        <dbReference type="Proteomes" id="UP000292855"/>
    </source>
</evidence>
<dbReference type="OrthoDB" id="5344363at2"/>
<dbReference type="Proteomes" id="UP000292855">
    <property type="component" value="Unassembled WGS sequence"/>
</dbReference>
<comment type="caution">
    <text evidence="1">The sequence shown here is derived from an EMBL/GenBank/DDBJ whole genome shotgun (WGS) entry which is preliminary data.</text>
</comment>
<dbReference type="AlphaFoldDB" id="A0A4Q6Y0A5"/>
<proteinExistence type="predicted"/>
<sequence>MNNKNISSNDSYLPVAWEYREVAEEEIEKARRGKIFFFNQDNQVDEVLGSVIELEEKKAEGVFLVVDTGIKIRLDRVITLFGKVGAAYDEYDAYGNSCMDCTGG</sequence>
<organism evidence="1 2">
    <name type="scientific">Sphingobacterium corticibacterium</name>
    <dbReference type="NCBI Taxonomy" id="2484746"/>
    <lineage>
        <taxon>Bacteria</taxon>
        <taxon>Pseudomonadati</taxon>
        <taxon>Bacteroidota</taxon>
        <taxon>Sphingobacteriia</taxon>
        <taxon>Sphingobacteriales</taxon>
        <taxon>Sphingobacteriaceae</taxon>
        <taxon>Sphingobacterium</taxon>
    </lineage>
</organism>
<reference evidence="1 2" key="1">
    <citation type="submission" date="2019-02" db="EMBL/GenBank/DDBJ databases">
        <authorList>
            <person name="Li Y."/>
        </authorList>
    </citation>
    <scope>NUCLEOTIDE SEQUENCE [LARGE SCALE GENOMIC DNA]</scope>
    <source>
        <strain evidence="1 2">30C10-4-7</strain>
    </source>
</reference>
<dbReference type="EMBL" id="SGIT01000001">
    <property type="protein sequence ID" value="RZF62627.1"/>
    <property type="molecule type" value="Genomic_DNA"/>
</dbReference>
<protein>
    <submittedName>
        <fullName evidence="1">Uncharacterized protein</fullName>
    </submittedName>
</protein>
<gene>
    <name evidence="1" type="ORF">EWE74_07485</name>
</gene>
<dbReference type="RefSeq" id="WP_130140852.1">
    <property type="nucleotide sequence ID" value="NZ_SGIT01000001.1"/>
</dbReference>
<name>A0A4Q6Y0A5_9SPHI</name>